<evidence type="ECO:0000256" key="4">
    <source>
        <dbReference type="SAM" id="Phobius"/>
    </source>
</evidence>
<keyword evidence="2" id="KW-0521">NADP</keyword>
<evidence type="ECO:0000256" key="2">
    <source>
        <dbReference type="ARBA" id="ARBA00022857"/>
    </source>
</evidence>
<dbReference type="GO" id="GO:0016491">
    <property type="term" value="F:oxidoreductase activity"/>
    <property type="evidence" value="ECO:0007669"/>
    <property type="project" value="UniProtKB-KW"/>
</dbReference>
<keyword evidence="4" id="KW-1133">Transmembrane helix</keyword>
<dbReference type="InterPro" id="IPR002347">
    <property type="entry name" value="SDR_fam"/>
</dbReference>
<dbReference type="Proteomes" id="UP000094801">
    <property type="component" value="Unassembled WGS sequence"/>
</dbReference>
<feature type="transmembrane region" description="Helical" evidence="4">
    <location>
        <begin position="243"/>
        <end position="264"/>
    </location>
</feature>
<comment type="similarity">
    <text evidence="1">Belongs to the short-chain dehydrogenases/reductases (SDR) family.</text>
</comment>
<dbReference type="PANTHER" id="PTHR24320:SF282">
    <property type="entry name" value="WW DOMAIN-CONTAINING OXIDOREDUCTASE"/>
    <property type="match status" value="1"/>
</dbReference>
<keyword evidence="3" id="KW-0560">Oxidoreductase</keyword>
<keyword evidence="6" id="KW-1185">Reference proteome</keyword>
<accession>A0A1E4T978</accession>
<sequence>MSQGDPDNLPYFNPSEERRVCFITGGNSGIGYYTVLHLYLHGYIVYLGGRSRTRVETAIKSIKEEAISRRSKFSSKQLNGRFLGDLKFLEIDLLNLQSVNKAAIEFKSREKQLHVIINNAGVMAQPYSKTMDNFEIQLQVNYVSHFLLTNKLLPLLEANDTITPRVVYLSSIGHWLCPIPVELGTQFDYRPNIIFTWFRYGLAKTAGIQFMKSLARSHPTILCFAVHPGFVMNTNLFSHFTRLPLIGFMFWVFFQIFGYIFGVSNEQGSYSTLKCVLSEELTLENDNGKYFATLGVESEPSYVARSISHGDQNWAWTVAELNKRGYSLN</sequence>
<reference evidence="6" key="1">
    <citation type="submission" date="2016-04" db="EMBL/GenBank/DDBJ databases">
        <title>Comparative genomics of biotechnologically important yeasts.</title>
        <authorList>
            <consortium name="DOE Joint Genome Institute"/>
            <person name="Riley R."/>
            <person name="Haridas S."/>
            <person name="Wolfe K.H."/>
            <person name="Lopes M.R."/>
            <person name="Hittinger C.T."/>
            <person name="Goker M."/>
            <person name="Salamov A."/>
            <person name="Wisecaver J."/>
            <person name="Long T.M."/>
            <person name="Aerts A.L."/>
            <person name="Barry K."/>
            <person name="Choi C."/>
            <person name="Clum A."/>
            <person name="Coughlan A.Y."/>
            <person name="Deshpande S."/>
            <person name="Douglass A.P."/>
            <person name="Hanson S.J."/>
            <person name="Klenk H.-P."/>
            <person name="Labutti K."/>
            <person name="Lapidus A."/>
            <person name="Lindquist E."/>
            <person name="Lipzen A."/>
            <person name="Meier-Kolthoff J.P."/>
            <person name="Ohm R.A."/>
            <person name="Otillar R.P."/>
            <person name="Pangilinan J."/>
            <person name="Peng Y."/>
            <person name="Rokas A."/>
            <person name="Rosa C.A."/>
            <person name="Scheuner C."/>
            <person name="Sibirny A.A."/>
            <person name="Slot J.C."/>
            <person name="Stielow J.B."/>
            <person name="Sun H."/>
            <person name="Kurtzman C.P."/>
            <person name="Blackwell M."/>
            <person name="Grigoriev I.V."/>
            <person name="Jeffries T.W."/>
        </authorList>
    </citation>
    <scope>NUCLEOTIDE SEQUENCE [LARGE SCALE GENOMIC DNA]</scope>
    <source>
        <strain evidence="6">NRRL YB-2248</strain>
    </source>
</reference>
<protein>
    <recommendedName>
        <fullName evidence="7">Ketoreductase (KR) domain-containing protein</fullName>
    </recommendedName>
</protein>
<keyword evidence="4" id="KW-0812">Transmembrane</keyword>
<evidence type="ECO:0008006" key="7">
    <source>
        <dbReference type="Google" id="ProtNLM"/>
    </source>
</evidence>
<dbReference type="PRINTS" id="PR00081">
    <property type="entry name" value="GDHRDH"/>
</dbReference>
<dbReference type="SUPFAM" id="SSF51735">
    <property type="entry name" value="NAD(P)-binding Rossmann-fold domains"/>
    <property type="match status" value="1"/>
</dbReference>
<evidence type="ECO:0000256" key="3">
    <source>
        <dbReference type="ARBA" id="ARBA00023002"/>
    </source>
</evidence>
<dbReference type="AlphaFoldDB" id="A0A1E4T978"/>
<evidence type="ECO:0000313" key="6">
    <source>
        <dbReference type="Proteomes" id="UP000094801"/>
    </source>
</evidence>
<evidence type="ECO:0000256" key="1">
    <source>
        <dbReference type="ARBA" id="ARBA00006484"/>
    </source>
</evidence>
<proteinExistence type="inferred from homology"/>
<dbReference type="Pfam" id="PF00106">
    <property type="entry name" value="adh_short"/>
    <property type="match status" value="1"/>
</dbReference>
<dbReference type="InterPro" id="IPR036291">
    <property type="entry name" value="NAD(P)-bd_dom_sf"/>
</dbReference>
<dbReference type="PANTHER" id="PTHR24320">
    <property type="entry name" value="RETINOL DEHYDROGENASE"/>
    <property type="match status" value="1"/>
</dbReference>
<dbReference type="Gene3D" id="3.40.50.720">
    <property type="entry name" value="NAD(P)-binding Rossmann-like Domain"/>
    <property type="match status" value="1"/>
</dbReference>
<name>A0A1E4T978_9ASCO</name>
<dbReference type="OrthoDB" id="191139at2759"/>
<dbReference type="STRING" id="983967.A0A1E4T978"/>
<evidence type="ECO:0000313" key="5">
    <source>
        <dbReference type="EMBL" id="ODV88289.1"/>
    </source>
</evidence>
<dbReference type="EMBL" id="KV453847">
    <property type="protein sequence ID" value="ODV88289.1"/>
    <property type="molecule type" value="Genomic_DNA"/>
</dbReference>
<keyword evidence="4" id="KW-0472">Membrane</keyword>
<gene>
    <name evidence="5" type="ORF">CANARDRAFT_26444</name>
</gene>
<organism evidence="5 6">
    <name type="scientific">[Candida] arabinofermentans NRRL YB-2248</name>
    <dbReference type="NCBI Taxonomy" id="983967"/>
    <lineage>
        <taxon>Eukaryota</taxon>
        <taxon>Fungi</taxon>
        <taxon>Dikarya</taxon>
        <taxon>Ascomycota</taxon>
        <taxon>Saccharomycotina</taxon>
        <taxon>Pichiomycetes</taxon>
        <taxon>Pichiales</taxon>
        <taxon>Pichiaceae</taxon>
        <taxon>Ogataea</taxon>
        <taxon>Ogataea/Candida clade</taxon>
    </lineage>
</organism>